<dbReference type="EMBL" id="CP049889">
    <property type="protein sequence ID" value="QIK51480.1"/>
    <property type="molecule type" value="Genomic_DNA"/>
</dbReference>
<evidence type="ECO:0000313" key="3">
    <source>
        <dbReference type="EMBL" id="QIK51480.1"/>
    </source>
</evidence>
<dbReference type="SUPFAM" id="SSF158221">
    <property type="entry name" value="YnzC-like"/>
    <property type="match status" value="1"/>
</dbReference>
<gene>
    <name evidence="3" type="ORF">G7058_05050</name>
</gene>
<name>A0A6G7WGW4_9LACT</name>
<comment type="similarity">
    <text evidence="2">Belongs to the UPF0291 family.</text>
</comment>
<evidence type="ECO:0000256" key="1">
    <source>
        <dbReference type="ARBA" id="ARBA00022490"/>
    </source>
</evidence>
<dbReference type="AlphaFoldDB" id="A0A6G7WGW4"/>
<dbReference type="InterPro" id="IPR009242">
    <property type="entry name" value="DUF896"/>
</dbReference>
<reference evidence="3 4" key="1">
    <citation type="journal article" date="2017" name="Int. J. Syst. Evol. Microbiol.">
        <title>Jeotgalibaca porci sp. nov. and Jeotgalibaca arthritidis sp. nov., isolated from pigs, and emended description of the genus Jeotgalibaca.</title>
        <authorList>
            <person name="Zamora L."/>
            <person name="Perez-Sancho M."/>
            <person name="Dominguez L."/>
            <person name="Fernandez-Garayzabal J.F."/>
            <person name="Vela A.I."/>
        </authorList>
    </citation>
    <scope>NUCLEOTIDE SEQUENCE [LARGE SCALE GENOMIC DNA]</scope>
    <source>
        <strain evidence="3 4">CCUG 69148</strain>
    </source>
</reference>
<accession>A0A6G7WGW4</accession>
<protein>
    <recommendedName>
        <fullName evidence="2">UPF0291 protein G7058_05050</fullName>
    </recommendedName>
</protein>
<keyword evidence="1 2" id="KW-0963">Cytoplasm</keyword>
<dbReference type="GeneID" id="94552637"/>
<dbReference type="Pfam" id="PF05979">
    <property type="entry name" value="DUF896"/>
    <property type="match status" value="1"/>
</dbReference>
<dbReference type="PANTHER" id="PTHR37300">
    <property type="entry name" value="UPF0291 PROTEIN CBO2609/CLC_2481"/>
    <property type="match status" value="1"/>
</dbReference>
<sequence>MDKLLQRINELARKSKTEIGLTAEEKAEQKDLRQQYIQNFRGTFNEILLNSTVYDPEGTDVTPEKLKKVQRQANLEKAQEILASRNITFLEDGTIARKED</sequence>
<dbReference type="HAMAP" id="MF_01103">
    <property type="entry name" value="UPF0291"/>
    <property type="match status" value="1"/>
</dbReference>
<evidence type="ECO:0000313" key="4">
    <source>
        <dbReference type="Proteomes" id="UP000501830"/>
    </source>
</evidence>
<proteinExistence type="inferred from homology"/>
<organism evidence="3 4">
    <name type="scientific">Jeotgalibaca porci</name>
    <dbReference type="NCBI Taxonomy" id="1868793"/>
    <lineage>
        <taxon>Bacteria</taxon>
        <taxon>Bacillati</taxon>
        <taxon>Bacillota</taxon>
        <taxon>Bacilli</taxon>
        <taxon>Lactobacillales</taxon>
        <taxon>Carnobacteriaceae</taxon>
        <taxon>Jeotgalibaca</taxon>
    </lineage>
</organism>
<dbReference type="Gene3D" id="1.10.287.540">
    <property type="entry name" value="Helix hairpin bin"/>
    <property type="match status" value="1"/>
</dbReference>
<comment type="subcellular location">
    <subcellularLocation>
        <location evidence="2">Cytoplasm</location>
    </subcellularLocation>
</comment>
<dbReference type="GO" id="GO:0005737">
    <property type="term" value="C:cytoplasm"/>
    <property type="evidence" value="ECO:0007669"/>
    <property type="project" value="UniProtKB-SubCell"/>
</dbReference>
<dbReference type="Proteomes" id="UP000501830">
    <property type="component" value="Chromosome"/>
</dbReference>
<keyword evidence="4" id="KW-1185">Reference proteome</keyword>
<dbReference type="RefSeq" id="WP_166062536.1">
    <property type="nucleotide sequence ID" value="NZ_CP049889.1"/>
</dbReference>
<dbReference type="KEGG" id="jpo:G7058_05050"/>
<dbReference type="PANTHER" id="PTHR37300:SF2">
    <property type="entry name" value="UPF0291 PROTEIN BC_1827"/>
    <property type="match status" value="1"/>
</dbReference>
<evidence type="ECO:0000256" key="2">
    <source>
        <dbReference type="HAMAP-Rule" id="MF_01103"/>
    </source>
</evidence>